<gene>
    <name evidence="2" type="ORF">NCTC12282_02295</name>
</gene>
<evidence type="ECO:0000313" key="3">
    <source>
        <dbReference type="Proteomes" id="UP000373449"/>
    </source>
</evidence>
<reference evidence="2 3" key="1">
    <citation type="submission" date="2019-03" db="EMBL/GenBank/DDBJ databases">
        <authorList>
            <consortium name="Pathogen Informatics"/>
        </authorList>
    </citation>
    <scope>NUCLEOTIDE SEQUENCE [LARGE SCALE GENOMIC DNA]</scope>
    <source>
        <strain evidence="2 3">NCTC12282</strain>
    </source>
</reference>
<dbReference type="EMBL" id="CAADJA010000002">
    <property type="protein sequence ID" value="VFS47360.1"/>
    <property type="molecule type" value="Genomic_DNA"/>
</dbReference>
<keyword evidence="1" id="KW-0472">Membrane</keyword>
<feature type="transmembrane region" description="Helical" evidence="1">
    <location>
        <begin position="36"/>
        <end position="54"/>
    </location>
</feature>
<dbReference type="AlphaFoldDB" id="A0A484ZFW3"/>
<sequence length="136" mass="15197">MVVKTESVGQAWQALLAEIGRDVDYHRVRVDALNRIDRAGVVILLLSLVLSGVWGGIYGLGLGLLAVFLGSRWGAFIVAHRLSRQVRRHTDVMDRLIFLQSWACGTPMTEGGLLHLSRERQHIDIEGRLSERRSLA</sequence>
<protein>
    <submittedName>
        <fullName evidence="2">Uncharacterized protein</fullName>
    </submittedName>
</protein>
<organism evidence="2 3">
    <name type="scientific">Budvicia aquatica</name>
    <dbReference type="NCBI Taxonomy" id="82979"/>
    <lineage>
        <taxon>Bacteria</taxon>
        <taxon>Pseudomonadati</taxon>
        <taxon>Pseudomonadota</taxon>
        <taxon>Gammaproteobacteria</taxon>
        <taxon>Enterobacterales</taxon>
        <taxon>Budviciaceae</taxon>
        <taxon>Budvicia</taxon>
    </lineage>
</organism>
<keyword evidence="1" id="KW-1133">Transmembrane helix</keyword>
<evidence type="ECO:0000256" key="1">
    <source>
        <dbReference type="SAM" id="Phobius"/>
    </source>
</evidence>
<evidence type="ECO:0000313" key="2">
    <source>
        <dbReference type="EMBL" id="VFS47360.1"/>
    </source>
</evidence>
<dbReference type="Proteomes" id="UP000373449">
    <property type="component" value="Unassembled WGS sequence"/>
</dbReference>
<proteinExistence type="predicted"/>
<accession>A0A484ZFW3</accession>
<name>A0A484ZFW3_9GAMM</name>
<keyword evidence="1" id="KW-0812">Transmembrane</keyword>
<dbReference type="RefSeq" id="WP_134531081.1">
    <property type="nucleotide sequence ID" value="NZ_CAADJA010000002.1"/>
</dbReference>